<dbReference type="STRING" id="337451.A0A443PLC1"/>
<evidence type="ECO:0000259" key="11">
    <source>
        <dbReference type="PROSITE" id="PS51050"/>
    </source>
</evidence>
<dbReference type="PANTHER" id="PTHR12396:SF0">
    <property type="entry name" value="METHYL-CPG BINDING DOMAIN PROTEIN-LIKE, ISOFORM C"/>
    <property type="match status" value="1"/>
</dbReference>
<feature type="compositionally biased region" description="Basic and acidic residues" evidence="9">
    <location>
        <begin position="23"/>
        <end position="38"/>
    </location>
</feature>
<dbReference type="GO" id="GO:0003677">
    <property type="term" value="F:DNA binding"/>
    <property type="evidence" value="ECO:0007669"/>
    <property type="project" value="UniProtKB-KW"/>
</dbReference>
<keyword evidence="8" id="KW-0539">Nucleus</keyword>
<feature type="domain" description="CW-type" evidence="11">
    <location>
        <begin position="85"/>
        <end position="144"/>
    </location>
</feature>
<keyword evidence="2" id="KW-0479">Metal-binding</keyword>
<dbReference type="Proteomes" id="UP000283530">
    <property type="component" value="Unassembled WGS sequence"/>
</dbReference>
<keyword evidence="4" id="KW-0862">Zinc</keyword>
<evidence type="ECO:0000256" key="1">
    <source>
        <dbReference type="ARBA" id="ARBA00004123"/>
    </source>
</evidence>
<protein>
    <submittedName>
        <fullName evidence="12">Methyl-CpG-binding domain-containing protein 2</fullName>
    </submittedName>
</protein>
<dbReference type="SMART" id="SM00391">
    <property type="entry name" value="MBD"/>
    <property type="match status" value="1"/>
</dbReference>
<keyword evidence="13" id="KW-1185">Reference proteome</keyword>
<dbReference type="AlphaFoldDB" id="A0A443PLC1"/>
<dbReference type="Gene3D" id="3.30.890.10">
    <property type="entry name" value="Methyl-cpg-binding Protein 2, Chain A"/>
    <property type="match status" value="1"/>
</dbReference>
<dbReference type="OrthoDB" id="10072024at2759"/>
<feature type="region of interest" description="Disordered" evidence="9">
    <location>
        <begin position="260"/>
        <end position="333"/>
    </location>
</feature>
<evidence type="ECO:0000256" key="5">
    <source>
        <dbReference type="ARBA" id="ARBA00023015"/>
    </source>
</evidence>
<evidence type="ECO:0000313" key="12">
    <source>
        <dbReference type="EMBL" id="RWR91545.1"/>
    </source>
</evidence>
<accession>A0A443PLC1</accession>
<evidence type="ECO:0000256" key="6">
    <source>
        <dbReference type="ARBA" id="ARBA00023125"/>
    </source>
</evidence>
<feature type="domain" description="MBD" evidence="10">
    <location>
        <begin position="150"/>
        <end position="224"/>
    </location>
</feature>
<keyword evidence="7" id="KW-0804">Transcription</keyword>
<dbReference type="InterPro" id="IPR011124">
    <property type="entry name" value="Znf_CW"/>
</dbReference>
<evidence type="ECO:0000256" key="3">
    <source>
        <dbReference type="ARBA" id="ARBA00022771"/>
    </source>
</evidence>
<dbReference type="SUPFAM" id="SSF54171">
    <property type="entry name" value="DNA-binding domain"/>
    <property type="match status" value="1"/>
</dbReference>
<keyword evidence="3" id="KW-0863">Zinc-finger</keyword>
<comment type="subcellular location">
    <subcellularLocation>
        <location evidence="1">Nucleus</location>
    </subcellularLocation>
</comment>
<evidence type="ECO:0000256" key="8">
    <source>
        <dbReference type="ARBA" id="ARBA00023242"/>
    </source>
</evidence>
<feature type="region of interest" description="Disordered" evidence="9">
    <location>
        <begin position="1"/>
        <end position="39"/>
    </location>
</feature>
<dbReference type="PROSITE" id="PS50982">
    <property type="entry name" value="MBD"/>
    <property type="match status" value="1"/>
</dbReference>
<evidence type="ECO:0000259" key="10">
    <source>
        <dbReference type="PROSITE" id="PS50982"/>
    </source>
</evidence>
<dbReference type="Pfam" id="PF07496">
    <property type="entry name" value="zf-CW"/>
    <property type="match status" value="1"/>
</dbReference>
<reference evidence="12 13" key="1">
    <citation type="journal article" date="2019" name="Nat. Plants">
        <title>Stout camphor tree genome fills gaps in understanding of flowering plant genome evolution.</title>
        <authorList>
            <person name="Chaw S.M."/>
            <person name="Liu Y.C."/>
            <person name="Wu Y.W."/>
            <person name="Wang H.Y."/>
            <person name="Lin C.I."/>
            <person name="Wu C.S."/>
            <person name="Ke H.M."/>
            <person name="Chang L.Y."/>
            <person name="Hsu C.Y."/>
            <person name="Yang H.T."/>
            <person name="Sudianto E."/>
            <person name="Hsu M.H."/>
            <person name="Wu K.P."/>
            <person name="Wang L.N."/>
            <person name="Leebens-Mack J.H."/>
            <person name="Tsai I.J."/>
        </authorList>
    </citation>
    <scope>NUCLEOTIDE SEQUENCE [LARGE SCALE GENOMIC DNA]</scope>
    <source>
        <strain evidence="13">cv. Chaw 1501</strain>
        <tissue evidence="12">Young leaves</tissue>
    </source>
</reference>
<gene>
    <name evidence="12" type="ORF">CKAN_02070400</name>
</gene>
<dbReference type="PROSITE" id="PS51050">
    <property type="entry name" value="ZF_CW"/>
    <property type="match status" value="1"/>
</dbReference>
<evidence type="ECO:0000256" key="9">
    <source>
        <dbReference type="SAM" id="MobiDB-lite"/>
    </source>
</evidence>
<evidence type="ECO:0000256" key="7">
    <source>
        <dbReference type="ARBA" id="ARBA00023163"/>
    </source>
</evidence>
<proteinExistence type="predicted"/>
<evidence type="ECO:0000256" key="4">
    <source>
        <dbReference type="ARBA" id="ARBA00022833"/>
    </source>
</evidence>
<dbReference type="InterPro" id="IPR001739">
    <property type="entry name" value="Methyl_CpG_DNA-bd"/>
</dbReference>
<keyword evidence="6" id="KW-0238">DNA-binding</keyword>
<dbReference type="GO" id="GO:0008270">
    <property type="term" value="F:zinc ion binding"/>
    <property type="evidence" value="ECO:0007669"/>
    <property type="project" value="UniProtKB-KW"/>
</dbReference>
<feature type="compositionally biased region" description="Basic residues" evidence="9">
    <location>
        <begin position="299"/>
        <end position="311"/>
    </location>
</feature>
<evidence type="ECO:0000256" key="2">
    <source>
        <dbReference type="ARBA" id="ARBA00022723"/>
    </source>
</evidence>
<feature type="compositionally biased region" description="Basic and acidic residues" evidence="9">
    <location>
        <begin position="312"/>
        <end position="323"/>
    </location>
</feature>
<organism evidence="12 13">
    <name type="scientific">Cinnamomum micranthum f. kanehirae</name>
    <dbReference type="NCBI Taxonomy" id="337451"/>
    <lineage>
        <taxon>Eukaryota</taxon>
        <taxon>Viridiplantae</taxon>
        <taxon>Streptophyta</taxon>
        <taxon>Embryophyta</taxon>
        <taxon>Tracheophyta</taxon>
        <taxon>Spermatophyta</taxon>
        <taxon>Magnoliopsida</taxon>
        <taxon>Magnoliidae</taxon>
        <taxon>Laurales</taxon>
        <taxon>Lauraceae</taxon>
        <taxon>Cinnamomum</taxon>
    </lineage>
</organism>
<dbReference type="EMBL" id="QPKB01000008">
    <property type="protein sequence ID" value="RWR91545.1"/>
    <property type="molecule type" value="Genomic_DNA"/>
</dbReference>
<evidence type="ECO:0000313" key="13">
    <source>
        <dbReference type="Proteomes" id="UP000283530"/>
    </source>
</evidence>
<sequence length="333" mass="37763">MQSRTQGTFPKDPANTYLDETSQELKDHASTDEHDENVRSCQNAPNQIVVYDPETSDTGQALCVHPAEHEPLPKYAVSNQYTKILPSIGAFTVQCEECLKWRLIPTKEKYEEIREYIKEEPFVCATAREWRPNISCDDPTDISQDGSRVWAIDKPSIAQPPTGWERLVRLRSEGGTRFADVYYITPTGKTLRSTVEVENYLLEHPEFIRAGVTLSQFSFQIPKPLQKDYVKRRSYKKARQQDNAVALEMLIPHEPAEVSPLSWAGPTQSTDLPIVTRPDGSSAPCFEAPPVSDLVVPPPKKRARPSKKYTKKLRDEPKVKEKPQQAWDGANEL</sequence>
<name>A0A443PLC1_9MAGN</name>
<dbReference type="InterPro" id="IPR016177">
    <property type="entry name" value="DNA-bd_dom_sf"/>
</dbReference>
<dbReference type="Gene3D" id="3.30.40.100">
    <property type="match status" value="1"/>
</dbReference>
<dbReference type="PANTHER" id="PTHR12396">
    <property type="entry name" value="METHYL-CPG BINDING PROTEIN, MBD"/>
    <property type="match status" value="1"/>
</dbReference>
<dbReference type="GO" id="GO:0000118">
    <property type="term" value="C:histone deacetylase complex"/>
    <property type="evidence" value="ECO:0007669"/>
    <property type="project" value="UniProtKB-ARBA"/>
</dbReference>
<dbReference type="Pfam" id="PF01429">
    <property type="entry name" value="MBD"/>
    <property type="match status" value="1"/>
</dbReference>
<dbReference type="CDD" id="cd01396">
    <property type="entry name" value="MeCP2_MBD"/>
    <property type="match status" value="1"/>
</dbReference>
<comment type="caution">
    <text evidence="12">The sequence shown here is derived from an EMBL/GenBank/DDBJ whole genome shotgun (WGS) entry which is preliminary data.</text>
</comment>
<dbReference type="FunFam" id="3.30.890.10:FF:000012">
    <property type="entry name" value="Methyl-CpG-binding domain-containing protein 1"/>
    <property type="match status" value="1"/>
</dbReference>
<keyword evidence="5" id="KW-0805">Transcription regulation</keyword>